<sequence length="99" mass="11185">MNNGDHVVLRAMANLWRGAESVGGRLTLTDQHLSFRAHALNLQTAPLDIPVGQIVGTRKYRNMGFVPNGLAVLTRDGVEYRFVVRKRDRWIERLAELTS</sequence>
<dbReference type="PATRIC" id="fig|261654.4.peg.1176"/>
<dbReference type="RefSeq" id="WP_091658578.1">
    <property type="nucleotide sequence ID" value="NZ_LT594323.1"/>
</dbReference>
<dbReference type="STRING" id="261654.GA0070611_1156"/>
<dbReference type="Gene3D" id="2.30.29.30">
    <property type="entry name" value="Pleckstrin-homology domain (PH domain)/Phosphotyrosine-binding domain (PTB)"/>
    <property type="match status" value="1"/>
</dbReference>
<organism evidence="1 2">
    <name type="scientific">Micromonospora auratinigra</name>
    <dbReference type="NCBI Taxonomy" id="261654"/>
    <lineage>
        <taxon>Bacteria</taxon>
        <taxon>Bacillati</taxon>
        <taxon>Actinomycetota</taxon>
        <taxon>Actinomycetes</taxon>
        <taxon>Micromonosporales</taxon>
        <taxon>Micromonosporaceae</taxon>
        <taxon>Micromonospora</taxon>
    </lineage>
</organism>
<dbReference type="Proteomes" id="UP000199385">
    <property type="component" value="Chromosome I"/>
</dbReference>
<keyword evidence="2" id="KW-1185">Reference proteome</keyword>
<protein>
    <recommendedName>
        <fullName evidence="3">GRAM domain-containing protein</fullName>
    </recommendedName>
</protein>
<dbReference type="EMBL" id="LT594323">
    <property type="protein sequence ID" value="SBT40153.1"/>
    <property type="molecule type" value="Genomic_DNA"/>
</dbReference>
<dbReference type="InterPro" id="IPR011993">
    <property type="entry name" value="PH-like_dom_sf"/>
</dbReference>
<name>A0A1A8Z8J7_9ACTN</name>
<reference evidence="2" key="1">
    <citation type="submission" date="2016-06" db="EMBL/GenBank/DDBJ databases">
        <authorList>
            <person name="Varghese N."/>
            <person name="Submissions Spin"/>
        </authorList>
    </citation>
    <scope>NUCLEOTIDE SEQUENCE [LARGE SCALE GENOMIC DNA]</scope>
    <source>
        <strain evidence="2">DSM 44815</strain>
    </source>
</reference>
<dbReference type="AlphaFoldDB" id="A0A1A8Z8J7"/>
<dbReference type="OrthoDB" id="837929at2"/>
<evidence type="ECO:0008006" key="3">
    <source>
        <dbReference type="Google" id="ProtNLM"/>
    </source>
</evidence>
<evidence type="ECO:0000313" key="2">
    <source>
        <dbReference type="Proteomes" id="UP000199385"/>
    </source>
</evidence>
<gene>
    <name evidence="1" type="ORF">GA0070611_1156</name>
</gene>
<evidence type="ECO:0000313" key="1">
    <source>
        <dbReference type="EMBL" id="SBT40153.1"/>
    </source>
</evidence>
<proteinExistence type="predicted"/>
<accession>A0A1A8Z8J7</accession>